<keyword evidence="3" id="KW-1185">Reference proteome</keyword>
<dbReference type="AlphaFoldDB" id="A0A938XZM8"/>
<protein>
    <recommendedName>
        <fullName evidence="1">YqzN/YkzM domain-containing protein</fullName>
    </recommendedName>
</protein>
<organism evidence="2 3">
    <name type="scientific">Brevibacillus fulvus</name>
    <dbReference type="NCBI Taxonomy" id="1125967"/>
    <lineage>
        <taxon>Bacteria</taxon>
        <taxon>Bacillati</taxon>
        <taxon>Bacillota</taxon>
        <taxon>Bacilli</taxon>
        <taxon>Bacillales</taxon>
        <taxon>Paenibacillaceae</taxon>
        <taxon>Brevibacillus</taxon>
    </lineage>
</organism>
<accession>A0A938XZM8</accession>
<dbReference type="RefSeq" id="WP_204518910.1">
    <property type="nucleotide sequence ID" value="NZ_BAABIN010000012.1"/>
</dbReference>
<dbReference type="EMBL" id="JAFBEB010000010">
    <property type="protein sequence ID" value="MBM7591174.1"/>
    <property type="molecule type" value="Genomic_DNA"/>
</dbReference>
<evidence type="ECO:0000313" key="2">
    <source>
        <dbReference type="EMBL" id="MBM7591174.1"/>
    </source>
</evidence>
<gene>
    <name evidence="2" type="ORF">JOD01_002801</name>
</gene>
<sequence>MASKPKSEAQKFPAEELINAAPAVFGVSPEMMAGALHGTAEASKDEAEALLKQFQDKGVK</sequence>
<dbReference type="Pfam" id="PF26160">
    <property type="entry name" value="YqzN_YkzM"/>
    <property type="match status" value="1"/>
</dbReference>
<reference evidence="2" key="1">
    <citation type="submission" date="2021-01" db="EMBL/GenBank/DDBJ databases">
        <title>Genomic Encyclopedia of Type Strains, Phase IV (KMG-IV): sequencing the most valuable type-strain genomes for metagenomic binning, comparative biology and taxonomic classification.</title>
        <authorList>
            <person name="Goeker M."/>
        </authorList>
    </citation>
    <scope>NUCLEOTIDE SEQUENCE</scope>
    <source>
        <strain evidence="2">DSM 25523</strain>
    </source>
</reference>
<dbReference type="InterPro" id="IPR058869">
    <property type="entry name" value="YqzN_YkzM"/>
</dbReference>
<name>A0A938XZM8_9BACL</name>
<feature type="domain" description="YqzN/YkzM" evidence="1">
    <location>
        <begin position="10"/>
        <end position="57"/>
    </location>
</feature>
<evidence type="ECO:0000259" key="1">
    <source>
        <dbReference type="Pfam" id="PF26160"/>
    </source>
</evidence>
<proteinExistence type="predicted"/>
<comment type="caution">
    <text evidence="2">The sequence shown here is derived from an EMBL/GenBank/DDBJ whole genome shotgun (WGS) entry which is preliminary data.</text>
</comment>
<dbReference type="Proteomes" id="UP000717624">
    <property type="component" value="Unassembled WGS sequence"/>
</dbReference>
<evidence type="ECO:0000313" key="3">
    <source>
        <dbReference type="Proteomes" id="UP000717624"/>
    </source>
</evidence>